<feature type="domain" description="AB hydrolase-1" evidence="6">
    <location>
        <begin position="15"/>
        <end position="240"/>
    </location>
</feature>
<reference evidence="7" key="1">
    <citation type="submission" date="2022-07" db="EMBL/GenBank/DDBJ databases">
        <title>Characterization of the Novel Bacterium Alteromonas immobilis LMIT006 and Alteromonas gregis LMIT007.</title>
        <authorList>
            <person name="Lin X."/>
        </authorList>
    </citation>
    <scope>NUCLEOTIDE SEQUENCE</scope>
    <source>
        <strain evidence="7">LMIT007</strain>
    </source>
</reference>
<dbReference type="PANTHER" id="PTHR43798:SF31">
    <property type="entry name" value="AB HYDROLASE SUPERFAMILY PROTEIN YCLE"/>
    <property type="match status" value="1"/>
</dbReference>
<evidence type="ECO:0000256" key="1">
    <source>
        <dbReference type="ARBA" id="ARBA00022487"/>
    </source>
</evidence>
<dbReference type="InterPro" id="IPR000073">
    <property type="entry name" value="AB_hydrolase_1"/>
</dbReference>
<proteinExistence type="inferred from homology"/>
<dbReference type="PANTHER" id="PTHR43798">
    <property type="entry name" value="MONOACYLGLYCEROL LIPASE"/>
    <property type="match status" value="1"/>
</dbReference>
<keyword evidence="4 5" id="KW-0378">Hydrolase</keyword>
<evidence type="ECO:0000259" key="6">
    <source>
        <dbReference type="Pfam" id="PF00561"/>
    </source>
</evidence>
<dbReference type="Gene3D" id="3.40.50.1820">
    <property type="entry name" value="alpha/beta hydrolase"/>
    <property type="match status" value="1"/>
</dbReference>
<dbReference type="GO" id="GO:0016020">
    <property type="term" value="C:membrane"/>
    <property type="evidence" value="ECO:0007669"/>
    <property type="project" value="TreeGrafter"/>
</dbReference>
<evidence type="ECO:0000313" key="7">
    <source>
        <dbReference type="EMBL" id="MCP3428999.1"/>
    </source>
</evidence>
<name>A0AA41X5I6_9ALTE</name>
<keyword evidence="2 5" id="KW-0963">Cytoplasm</keyword>
<feature type="binding site" evidence="5">
    <location>
        <position position="235"/>
    </location>
    <ligand>
        <name>substrate</name>
    </ligand>
</feature>
<feature type="active site" evidence="5">
    <location>
        <position position="235"/>
    </location>
</feature>
<sequence>MPQQLRLRVEGTGLPIVLLHGWGLNSGVFEQLVARLSQNFSCYLIDLPGFGENADIPLTTLDKAAQHIADVIPDAAIVLGWSMGGLVATELALTYPDKIKKLVTVASSPMFMAQDNWPGIAPKVLHLFESQLAHDYSATLQRFLAIQAMGSPSAKSDILALKKSIQAYPDPCEASLLVGLKWLSEIDLRPRLGDIQQPTLRLYGRLDALVPHAVIADINALQPAAQSYVFEHVSHAPFMTQLDEFVKQLENFL</sequence>
<gene>
    <name evidence="5 7" type="primary">bioH</name>
    <name evidence="7" type="ORF">NLF92_08590</name>
</gene>
<dbReference type="Pfam" id="PF00561">
    <property type="entry name" value="Abhydrolase_1"/>
    <property type="match status" value="1"/>
</dbReference>
<comment type="subcellular location">
    <subcellularLocation>
        <location evidence="5">Cytoplasm</location>
    </subcellularLocation>
</comment>
<dbReference type="EMBL" id="JANATA010000014">
    <property type="protein sequence ID" value="MCP3428999.1"/>
    <property type="molecule type" value="Genomic_DNA"/>
</dbReference>
<evidence type="ECO:0000256" key="2">
    <source>
        <dbReference type="ARBA" id="ARBA00022490"/>
    </source>
</evidence>
<dbReference type="GO" id="GO:0005737">
    <property type="term" value="C:cytoplasm"/>
    <property type="evidence" value="ECO:0007669"/>
    <property type="project" value="UniProtKB-SubCell"/>
</dbReference>
<protein>
    <recommendedName>
        <fullName evidence="5">Pimeloyl-[acyl-carrier protein] methyl ester esterase</fullName>
        <ecNumber evidence="5">3.1.1.85</ecNumber>
    </recommendedName>
    <alternativeName>
        <fullName evidence="5">Biotin synthesis protein BioH</fullName>
    </alternativeName>
    <alternativeName>
        <fullName evidence="5">Carboxylesterase BioH</fullName>
    </alternativeName>
</protein>
<evidence type="ECO:0000256" key="4">
    <source>
        <dbReference type="ARBA" id="ARBA00022801"/>
    </source>
</evidence>
<dbReference type="InterPro" id="IPR010076">
    <property type="entry name" value="BioH"/>
</dbReference>
<keyword evidence="3 5" id="KW-0093">Biotin biosynthesis</keyword>
<evidence type="ECO:0000313" key="8">
    <source>
        <dbReference type="Proteomes" id="UP001165413"/>
    </source>
</evidence>
<dbReference type="NCBIfam" id="TIGR01738">
    <property type="entry name" value="bioH"/>
    <property type="match status" value="1"/>
</dbReference>
<dbReference type="InterPro" id="IPR050266">
    <property type="entry name" value="AB_hydrolase_sf"/>
</dbReference>
<dbReference type="HAMAP" id="MF_01260">
    <property type="entry name" value="Carboxylester"/>
    <property type="match status" value="1"/>
</dbReference>
<feature type="active site" evidence="5">
    <location>
        <position position="207"/>
    </location>
</feature>
<evidence type="ECO:0000256" key="5">
    <source>
        <dbReference type="HAMAP-Rule" id="MF_01260"/>
    </source>
</evidence>
<dbReference type="RefSeq" id="WP_254100858.1">
    <property type="nucleotide sequence ID" value="NZ_JANATA010000014.1"/>
</dbReference>
<comment type="subunit">
    <text evidence="5">Monomer.</text>
</comment>
<feature type="binding site" evidence="5">
    <location>
        <position position="22"/>
    </location>
    <ligand>
        <name>substrate</name>
    </ligand>
</feature>
<organism evidence="7 8">
    <name type="scientific">Opacimonas viscosa</name>
    <dbReference type="NCBI Taxonomy" id="2961944"/>
    <lineage>
        <taxon>Bacteria</taxon>
        <taxon>Pseudomonadati</taxon>
        <taxon>Pseudomonadota</taxon>
        <taxon>Gammaproteobacteria</taxon>
        <taxon>Alteromonadales</taxon>
        <taxon>Alteromonadaceae</taxon>
        <taxon>Opacimonas</taxon>
    </lineage>
</organism>
<dbReference type="GO" id="GO:0009102">
    <property type="term" value="P:biotin biosynthetic process"/>
    <property type="evidence" value="ECO:0007669"/>
    <property type="project" value="UniProtKB-UniRule"/>
</dbReference>
<dbReference type="InterPro" id="IPR029058">
    <property type="entry name" value="AB_hydrolase_fold"/>
</dbReference>
<feature type="binding site" evidence="5">
    <location>
        <begin position="143"/>
        <end position="147"/>
    </location>
    <ligand>
        <name>substrate</name>
    </ligand>
</feature>
<feature type="active site" description="Nucleophile" evidence="5">
    <location>
        <position position="82"/>
    </location>
</feature>
<evidence type="ECO:0000256" key="3">
    <source>
        <dbReference type="ARBA" id="ARBA00022756"/>
    </source>
</evidence>
<comment type="pathway">
    <text evidence="5">Cofactor biosynthesis; biotin biosynthesis.</text>
</comment>
<comment type="function">
    <text evidence="5">The physiological role of BioH is to remove the methyl group introduced by BioC when the pimeloyl moiety is complete. It allows to synthesize pimeloyl-ACP via the fatty acid synthetic pathway through the hydrolysis of the ester bonds of pimeloyl-ACP esters.</text>
</comment>
<feature type="binding site" evidence="5">
    <location>
        <begin position="82"/>
        <end position="83"/>
    </location>
    <ligand>
        <name>substrate</name>
    </ligand>
</feature>
<dbReference type="AlphaFoldDB" id="A0AA41X5I6"/>
<dbReference type="GO" id="GO:0090499">
    <property type="term" value="F:pimelyl-[acyl-carrier protein] methyl ester esterase activity"/>
    <property type="evidence" value="ECO:0007669"/>
    <property type="project" value="UniProtKB-EC"/>
</dbReference>
<dbReference type="SUPFAM" id="SSF53474">
    <property type="entry name" value="alpha/beta-Hydrolases"/>
    <property type="match status" value="1"/>
</dbReference>
<dbReference type="EC" id="3.1.1.85" evidence="5"/>
<keyword evidence="1 5" id="KW-0719">Serine esterase</keyword>
<comment type="caution">
    <text evidence="7">The sequence shown here is derived from an EMBL/GenBank/DDBJ whole genome shotgun (WGS) entry which is preliminary data.</text>
</comment>
<dbReference type="Proteomes" id="UP001165413">
    <property type="component" value="Unassembled WGS sequence"/>
</dbReference>
<keyword evidence="8" id="KW-1185">Reference proteome</keyword>
<accession>A0AA41X5I6</accession>
<comment type="catalytic activity">
    <reaction evidence="5">
        <text>6-carboxyhexanoyl-[ACP] methyl ester + H2O = 6-carboxyhexanoyl-[ACP] + methanol + H(+)</text>
        <dbReference type="Rhea" id="RHEA:42700"/>
        <dbReference type="Rhea" id="RHEA-COMP:9955"/>
        <dbReference type="Rhea" id="RHEA-COMP:10186"/>
        <dbReference type="ChEBI" id="CHEBI:15377"/>
        <dbReference type="ChEBI" id="CHEBI:15378"/>
        <dbReference type="ChEBI" id="CHEBI:17790"/>
        <dbReference type="ChEBI" id="CHEBI:78846"/>
        <dbReference type="ChEBI" id="CHEBI:82735"/>
        <dbReference type="EC" id="3.1.1.85"/>
    </reaction>
</comment>
<comment type="similarity">
    <text evidence="5">Belongs to the AB hydrolase superfamily. Carboxylesterase BioH family.</text>
</comment>